<dbReference type="GO" id="GO:0016020">
    <property type="term" value="C:membrane"/>
    <property type="evidence" value="ECO:0007669"/>
    <property type="project" value="UniProtKB-SubCell"/>
</dbReference>
<gene>
    <name evidence="10" type="ORF">ACEWY4_024210</name>
</gene>
<evidence type="ECO:0000256" key="3">
    <source>
        <dbReference type="ARBA" id="ARBA00022692"/>
    </source>
</evidence>
<evidence type="ECO:0000313" key="11">
    <source>
        <dbReference type="Proteomes" id="UP001591681"/>
    </source>
</evidence>
<dbReference type="PANTHER" id="PTHR11337">
    <property type="entry name" value="MUCIN/PORIMIN"/>
    <property type="match status" value="1"/>
</dbReference>
<dbReference type="AlphaFoldDB" id="A0ABD1IZQ3"/>
<accession>A0ABD1IZQ3</accession>
<keyword evidence="6 8" id="KW-0472">Membrane</keyword>
<proteinExistence type="inferred from homology"/>
<feature type="transmembrane region" description="Helical" evidence="8">
    <location>
        <begin position="124"/>
        <end position="145"/>
    </location>
</feature>
<name>A0ABD1IZQ3_9TELE</name>
<comment type="subcellular location">
    <subcellularLocation>
        <location evidence="1">Membrane</location>
        <topology evidence="1">Single-pass type I membrane protein</topology>
    </subcellularLocation>
</comment>
<evidence type="ECO:0000313" key="10">
    <source>
        <dbReference type="EMBL" id="KAL2080417.1"/>
    </source>
</evidence>
<reference evidence="10 11" key="1">
    <citation type="submission" date="2024-09" db="EMBL/GenBank/DDBJ databases">
        <title>A chromosome-level genome assembly of Gray's grenadier anchovy, Coilia grayii.</title>
        <authorList>
            <person name="Fu Z."/>
        </authorList>
    </citation>
    <scope>NUCLEOTIDE SEQUENCE [LARGE SCALE GENOMIC DNA]</scope>
    <source>
        <strain evidence="10">G4</strain>
        <tissue evidence="10">Muscle</tissue>
    </source>
</reference>
<comment type="caution">
    <text evidence="10">The sequence shown here is derived from an EMBL/GenBank/DDBJ whole genome shotgun (WGS) entry which is preliminary data.</text>
</comment>
<dbReference type="Proteomes" id="UP001591681">
    <property type="component" value="Unassembled WGS sequence"/>
</dbReference>
<dbReference type="PANTHER" id="PTHR11337:SF11">
    <property type="entry name" value="CD164 SIALOMUCIN-LIKE 2 PROTEIN"/>
    <property type="match status" value="1"/>
</dbReference>
<evidence type="ECO:0000256" key="2">
    <source>
        <dbReference type="ARBA" id="ARBA00005341"/>
    </source>
</evidence>
<evidence type="ECO:0000256" key="8">
    <source>
        <dbReference type="SAM" id="Phobius"/>
    </source>
</evidence>
<keyword evidence="11" id="KW-1185">Reference proteome</keyword>
<evidence type="ECO:0000256" key="5">
    <source>
        <dbReference type="ARBA" id="ARBA00022989"/>
    </source>
</evidence>
<evidence type="ECO:0000256" key="7">
    <source>
        <dbReference type="ARBA" id="ARBA00023180"/>
    </source>
</evidence>
<keyword evidence="5 8" id="KW-1133">Transmembrane helix</keyword>
<evidence type="ECO:0000256" key="1">
    <source>
        <dbReference type="ARBA" id="ARBA00004479"/>
    </source>
</evidence>
<feature type="chain" id="PRO_5044868551" description="CD164 sialomucin-like 2 protein" evidence="9">
    <location>
        <begin position="24"/>
        <end position="155"/>
    </location>
</feature>
<evidence type="ECO:0000256" key="9">
    <source>
        <dbReference type="SAM" id="SignalP"/>
    </source>
</evidence>
<evidence type="ECO:0000256" key="6">
    <source>
        <dbReference type="ARBA" id="ARBA00023136"/>
    </source>
</evidence>
<organism evidence="10 11">
    <name type="scientific">Coilia grayii</name>
    <name type="common">Gray's grenadier anchovy</name>
    <dbReference type="NCBI Taxonomy" id="363190"/>
    <lineage>
        <taxon>Eukaryota</taxon>
        <taxon>Metazoa</taxon>
        <taxon>Chordata</taxon>
        <taxon>Craniata</taxon>
        <taxon>Vertebrata</taxon>
        <taxon>Euteleostomi</taxon>
        <taxon>Actinopterygii</taxon>
        <taxon>Neopterygii</taxon>
        <taxon>Teleostei</taxon>
        <taxon>Clupei</taxon>
        <taxon>Clupeiformes</taxon>
        <taxon>Clupeoidei</taxon>
        <taxon>Engraulidae</taxon>
        <taxon>Coilinae</taxon>
        <taxon>Coilia</taxon>
    </lineage>
</organism>
<dbReference type="InterPro" id="IPR007947">
    <property type="entry name" value="CD164_MGC24"/>
</dbReference>
<evidence type="ECO:0000256" key="4">
    <source>
        <dbReference type="ARBA" id="ARBA00022729"/>
    </source>
</evidence>
<evidence type="ECO:0008006" key="12">
    <source>
        <dbReference type="Google" id="ProtNLM"/>
    </source>
</evidence>
<feature type="signal peptide" evidence="9">
    <location>
        <begin position="1"/>
        <end position="23"/>
    </location>
</feature>
<dbReference type="Pfam" id="PF05283">
    <property type="entry name" value="MGC-24"/>
    <property type="match status" value="1"/>
</dbReference>
<keyword evidence="4 9" id="KW-0732">Signal</keyword>
<sequence length="155" mass="16853">MRGLMLVLVGTLVTLEVIQLICAQTTGDGACAPMDSCDQCVGFSLNSTRCVWRICDNENLTGCVTDNADFSECSRLNDTAMCSVYTSGLTCTTFNLCNIYLWPTDTKQAPAPEFSQASFDLSSFIGGIILVLVLQAGGFFAMRFLKTKDSTYETM</sequence>
<dbReference type="EMBL" id="JBHFQA010000021">
    <property type="protein sequence ID" value="KAL2080417.1"/>
    <property type="molecule type" value="Genomic_DNA"/>
</dbReference>
<keyword evidence="7" id="KW-0325">Glycoprotein</keyword>
<keyword evidence="3 8" id="KW-0812">Transmembrane</keyword>
<comment type="similarity">
    <text evidence="2">Belongs to the CD164 family.</text>
</comment>
<protein>
    <recommendedName>
        <fullName evidence="12">CD164 sialomucin-like 2 protein</fullName>
    </recommendedName>
</protein>